<dbReference type="PROSITE" id="PS51257">
    <property type="entry name" value="PROKAR_LIPOPROTEIN"/>
    <property type="match status" value="1"/>
</dbReference>
<dbReference type="AlphaFoldDB" id="A0A0C2SMW8"/>
<feature type="compositionally biased region" description="Low complexity" evidence="1">
    <location>
        <begin position="40"/>
        <end position="60"/>
    </location>
</feature>
<protein>
    <submittedName>
        <fullName evidence="2">Uncharacterized protein</fullName>
    </submittedName>
</protein>
<keyword evidence="3" id="KW-1185">Reference proteome</keyword>
<organism evidence="2 3">
    <name type="scientific">Amanita muscaria (strain Koide BX008)</name>
    <dbReference type="NCBI Taxonomy" id="946122"/>
    <lineage>
        <taxon>Eukaryota</taxon>
        <taxon>Fungi</taxon>
        <taxon>Dikarya</taxon>
        <taxon>Basidiomycota</taxon>
        <taxon>Agaricomycotina</taxon>
        <taxon>Agaricomycetes</taxon>
        <taxon>Agaricomycetidae</taxon>
        <taxon>Agaricales</taxon>
        <taxon>Pluteineae</taxon>
        <taxon>Amanitaceae</taxon>
        <taxon>Amanita</taxon>
    </lineage>
</organism>
<dbReference type="InParanoid" id="A0A0C2SMW8"/>
<evidence type="ECO:0000256" key="1">
    <source>
        <dbReference type="SAM" id="MobiDB-lite"/>
    </source>
</evidence>
<dbReference type="HOGENOM" id="CLU_2183266_0_0_1"/>
<sequence>MSSRQWANLATRSFCINSLSSSSSSSCKYLLSSSLHIGSSHASMTSSSRKVASASSASSSTPGDRGSTRRKIPLAPPHLHSRHWKGGGIGRMNASILGIDRCGTTPRKA</sequence>
<gene>
    <name evidence="2" type="ORF">M378DRAFT_639369</name>
</gene>
<accession>A0A0C2SMW8</accession>
<dbReference type="EMBL" id="KN818531">
    <property type="protein sequence ID" value="KIL55329.1"/>
    <property type="molecule type" value="Genomic_DNA"/>
</dbReference>
<feature type="region of interest" description="Disordered" evidence="1">
    <location>
        <begin position="40"/>
        <end position="87"/>
    </location>
</feature>
<evidence type="ECO:0000313" key="3">
    <source>
        <dbReference type="Proteomes" id="UP000054549"/>
    </source>
</evidence>
<proteinExistence type="predicted"/>
<name>A0A0C2SMW8_AMAMK</name>
<dbReference type="Proteomes" id="UP000054549">
    <property type="component" value="Unassembled WGS sequence"/>
</dbReference>
<evidence type="ECO:0000313" key="2">
    <source>
        <dbReference type="EMBL" id="KIL55329.1"/>
    </source>
</evidence>
<reference evidence="2 3" key="1">
    <citation type="submission" date="2014-04" db="EMBL/GenBank/DDBJ databases">
        <title>Evolutionary Origins and Diversification of the Mycorrhizal Mutualists.</title>
        <authorList>
            <consortium name="DOE Joint Genome Institute"/>
            <consortium name="Mycorrhizal Genomics Consortium"/>
            <person name="Kohler A."/>
            <person name="Kuo A."/>
            <person name="Nagy L.G."/>
            <person name="Floudas D."/>
            <person name="Copeland A."/>
            <person name="Barry K.W."/>
            <person name="Cichocki N."/>
            <person name="Veneault-Fourrey C."/>
            <person name="LaButti K."/>
            <person name="Lindquist E.A."/>
            <person name="Lipzen A."/>
            <person name="Lundell T."/>
            <person name="Morin E."/>
            <person name="Murat C."/>
            <person name="Riley R."/>
            <person name="Ohm R."/>
            <person name="Sun H."/>
            <person name="Tunlid A."/>
            <person name="Henrissat B."/>
            <person name="Grigoriev I.V."/>
            <person name="Hibbett D.S."/>
            <person name="Martin F."/>
        </authorList>
    </citation>
    <scope>NUCLEOTIDE SEQUENCE [LARGE SCALE GENOMIC DNA]</scope>
    <source>
        <strain evidence="2 3">Koide BX008</strain>
    </source>
</reference>